<dbReference type="Proteomes" id="UP001430172">
    <property type="component" value="Unassembled WGS sequence"/>
</dbReference>
<evidence type="ECO:0000256" key="1">
    <source>
        <dbReference type="SAM" id="MobiDB-lite"/>
    </source>
</evidence>
<feature type="transmembrane region" description="Helical" evidence="2">
    <location>
        <begin position="383"/>
        <end position="403"/>
    </location>
</feature>
<sequence>MTRRVLAAALAVLASVGGLLLAVPGAPAGADTDPTGAVVVIGTGGLSWSDVDEERTPNLWGLLRDGASATLSVRSVYSNTCPVDGWLGLSSGGRAAPDREGPQANPADRPCPGAPTVVDGRVSQWDDYVDATRAQKFDTRLGLLAETVEDEGMCVRAIGPYAAAGAALPDGRVTQYGELTPENLLVDLNTCPVTLVDVGALRDRDDVADGEQSDGSRSEQVREIDQRIGQVVEAGPNGADFVVASLSDAGVSERLRLVLARGPHFGPGTLYSDSTRQSGLAQTADLTATVLANVGLPVPSAVGGAPLTTDASPDNSERRARDRLQALRDLDEASHDVHGLVEPFFQVFAYGQLVVYLLVLLVWKGRIGSEASRTTVLSRVRTLSVAAAAVPVSTFLANLVPWWRFPVEMLAVVAAVLAFVAVIAGVALRGPWRKWPLGPMAVVSAVTVVVLAADVMSGSRLQISSLMGLQPVVAGRFYGMGNPTFALFGTATLLLAIAVSSAFVLGGRRRAAAVSVGVVGGAALLVDGAPFWGADAGGPPALLPALVFLVLAILGIRMTVKRWLLVAASVVVVFFLVAGADWLRDPADRSHLGRFVQAMIDGTADDIVVRKAQQNWDILRMNAPLTLLVPVALLFVTYVLARPTSWGSRAMQRSYDAAPTLRPGLVALVLMLAIGFAVNDSGVAIPAVGATLAVPLIVSVSVGYLLEEARTTAPTRRARRRP</sequence>
<feature type="transmembrane region" description="Helical" evidence="2">
    <location>
        <begin position="661"/>
        <end position="678"/>
    </location>
</feature>
<feature type="region of interest" description="Disordered" evidence="1">
    <location>
        <begin position="92"/>
        <end position="114"/>
    </location>
</feature>
<feature type="transmembrane region" description="Helical" evidence="2">
    <location>
        <begin position="512"/>
        <end position="532"/>
    </location>
</feature>
<feature type="transmembrane region" description="Helical" evidence="2">
    <location>
        <begin position="538"/>
        <end position="556"/>
    </location>
</feature>
<organism evidence="4 5">
    <name type="scientific">Phycicoccus sonneratiae</name>
    <dbReference type="NCBI Taxonomy" id="2807628"/>
    <lineage>
        <taxon>Bacteria</taxon>
        <taxon>Bacillati</taxon>
        <taxon>Actinomycetota</taxon>
        <taxon>Actinomycetes</taxon>
        <taxon>Micrococcales</taxon>
        <taxon>Intrasporangiaceae</taxon>
        <taxon>Phycicoccus</taxon>
    </lineage>
</organism>
<dbReference type="RefSeq" id="WP_204132182.1">
    <property type="nucleotide sequence ID" value="NZ_JAFDVD010000016.1"/>
</dbReference>
<keyword evidence="2" id="KW-1133">Transmembrane helix</keyword>
<feature type="signal peptide" evidence="3">
    <location>
        <begin position="1"/>
        <end position="28"/>
    </location>
</feature>
<feature type="transmembrane region" description="Helical" evidence="2">
    <location>
        <begin position="684"/>
        <end position="706"/>
    </location>
</feature>
<comment type="caution">
    <text evidence="4">The sequence shown here is derived from an EMBL/GenBank/DDBJ whole genome shotgun (WGS) entry which is preliminary data.</text>
</comment>
<keyword evidence="3" id="KW-0732">Signal</keyword>
<dbReference type="InterPro" id="IPR017850">
    <property type="entry name" value="Alkaline_phosphatase_core_sf"/>
</dbReference>
<accession>A0ABS2CRG3</accession>
<protein>
    <submittedName>
        <fullName evidence="4">Uncharacterized protein</fullName>
    </submittedName>
</protein>
<dbReference type="SUPFAM" id="SSF53649">
    <property type="entry name" value="Alkaline phosphatase-like"/>
    <property type="match status" value="1"/>
</dbReference>
<evidence type="ECO:0000256" key="2">
    <source>
        <dbReference type="SAM" id="Phobius"/>
    </source>
</evidence>
<feature type="transmembrane region" description="Helical" evidence="2">
    <location>
        <begin position="563"/>
        <end position="583"/>
    </location>
</feature>
<feature type="transmembrane region" description="Helical" evidence="2">
    <location>
        <begin position="623"/>
        <end position="641"/>
    </location>
</feature>
<keyword evidence="5" id="KW-1185">Reference proteome</keyword>
<reference evidence="4" key="1">
    <citation type="submission" date="2021-02" db="EMBL/GenBank/DDBJ databases">
        <title>Phycicoccus sp. MQZ13P-5T, whole genome shotgun sequence.</title>
        <authorList>
            <person name="Tuo L."/>
        </authorList>
    </citation>
    <scope>NUCLEOTIDE SEQUENCE</scope>
    <source>
        <strain evidence="4">MQZ13P-5</strain>
    </source>
</reference>
<keyword evidence="2" id="KW-0812">Transmembrane</keyword>
<keyword evidence="2" id="KW-0472">Membrane</keyword>
<evidence type="ECO:0000313" key="5">
    <source>
        <dbReference type="Proteomes" id="UP001430172"/>
    </source>
</evidence>
<dbReference type="EMBL" id="JAFDVD010000016">
    <property type="protein sequence ID" value="MBM6401726.1"/>
    <property type="molecule type" value="Genomic_DNA"/>
</dbReference>
<feature type="transmembrane region" description="Helical" evidence="2">
    <location>
        <begin position="440"/>
        <end position="463"/>
    </location>
</feature>
<evidence type="ECO:0000256" key="3">
    <source>
        <dbReference type="SAM" id="SignalP"/>
    </source>
</evidence>
<name>A0ABS2CRG3_9MICO</name>
<feature type="chain" id="PRO_5045087727" evidence="3">
    <location>
        <begin position="29"/>
        <end position="722"/>
    </location>
</feature>
<feature type="transmembrane region" description="Helical" evidence="2">
    <location>
        <begin position="483"/>
        <end position="505"/>
    </location>
</feature>
<gene>
    <name evidence="4" type="ORF">JQN70_15125</name>
</gene>
<proteinExistence type="predicted"/>
<feature type="transmembrane region" description="Helical" evidence="2">
    <location>
        <begin position="409"/>
        <end position="428"/>
    </location>
</feature>
<feature type="transmembrane region" description="Helical" evidence="2">
    <location>
        <begin position="344"/>
        <end position="363"/>
    </location>
</feature>
<evidence type="ECO:0000313" key="4">
    <source>
        <dbReference type="EMBL" id="MBM6401726.1"/>
    </source>
</evidence>